<evidence type="ECO:0000313" key="7">
    <source>
        <dbReference type="EMBL" id="KAK8780521.1"/>
    </source>
</evidence>
<evidence type="ECO:0000256" key="4">
    <source>
        <dbReference type="PROSITE-ProRule" id="PRU01052"/>
    </source>
</evidence>
<comment type="similarity">
    <text evidence="4">Belongs to the TRAFAC class dynamin-like GTPase superfamily. GB1/RHD3 GTPase family.</text>
</comment>
<dbReference type="Pfam" id="PF02263">
    <property type="entry name" value="GBP"/>
    <property type="match status" value="1"/>
</dbReference>
<sequence>MKESATIFSLSTMLSSVQIYNLSQRIAQDDLQHLQFFCEYGKLVQKEVTDAPFQKLVFLIRDWSYSHQLSFGEEGGREYLHQCLKVSEDKPEELRKLREGVKSSFEEIICFLMPHPGPKVAEDPNFKGCLSDAEPNFTQHLGEFVSSIAHPENLHPKRIRGANITCKQLCVLIQVYGEAFKKSDIPTPQSALEATAKAMNAAALAEAGAFYVRGMREVLFGGKWLSEEELSRCLGERREEALNKFDSALKMGGEDLKQQYRTTLIKTIEQYSGAFVEANTVNREKFEQIERERRTEREEFERMIKEQRAALEESHKRRKRSPGEEARRRNGCLQGSPGEKGRANITLP</sequence>
<evidence type="ECO:0000256" key="1">
    <source>
        <dbReference type="ARBA" id="ARBA00022741"/>
    </source>
</evidence>
<organism evidence="7 8">
    <name type="scientific">Amblyomma americanum</name>
    <name type="common">Lone star tick</name>
    <dbReference type="NCBI Taxonomy" id="6943"/>
    <lineage>
        <taxon>Eukaryota</taxon>
        <taxon>Metazoa</taxon>
        <taxon>Ecdysozoa</taxon>
        <taxon>Arthropoda</taxon>
        <taxon>Chelicerata</taxon>
        <taxon>Arachnida</taxon>
        <taxon>Acari</taxon>
        <taxon>Parasitiformes</taxon>
        <taxon>Ixodida</taxon>
        <taxon>Ixodoidea</taxon>
        <taxon>Ixodidae</taxon>
        <taxon>Amblyomminae</taxon>
        <taxon>Amblyomma</taxon>
    </lineage>
</organism>
<reference evidence="7 8" key="1">
    <citation type="journal article" date="2023" name="Arcadia Sci">
        <title>De novo assembly of a long-read Amblyomma americanum tick genome.</title>
        <authorList>
            <person name="Chou S."/>
            <person name="Poskanzer K.E."/>
            <person name="Rollins M."/>
            <person name="Thuy-Boun P.S."/>
        </authorList>
    </citation>
    <scope>NUCLEOTIDE SEQUENCE [LARGE SCALE GENOMIC DNA]</scope>
    <source>
        <strain evidence="7">F_SG_1</strain>
        <tissue evidence="7">Salivary glands</tissue>
    </source>
</reference>
<dbReference type="InterPro" id="IPR030386">
    <property type="entry name" value="G_GB1_RHD3_dom"/>
</dbReference>
<evidence type="ECO:0000313" key="8">
    <source>
        <dbReference type="Proteomes" id="UP001321473"/>
    </source>
</evidence>
<dbReference type="PROSITE" id="PS51715">
    <property type="entry name" value="G_GB1_RHD3"/>
    <property type="match status" value="1"/>
</dbReference>
<keyword evidence="1" id="KW-0547">Nucleotide-binding</keyword>
<proteinExistence type="inferred from homology"/>
<dbReference type="InterPro" id="IPR015894">
    <property type="entry name" value="Guanylate-bd_N"/>
</dbReference>
<evidence type="ECO:0000259" key="6">
    <source>
        <dbReference type="PROSITE" id="PS51715"/>
    </source>
</evidence>
<dbReference type="AlphaFoldDB" id="A0AAQ4F0P8"/>
<feature type="region of interest" description="Disordered" evidence="5">
    <location>
        <begin position="292"/>
        <end position="348"/>
    </location>
</feature>
<dbReference type="InterPro" id="IPR003191">
    <property type="entry name" value="Guanylate-bd/ATL_C"/>
</dbReference>
<dbReference type="Pfam" id="PF02841">
    <property type="entry name" value="GBP_C"/>
    <property type="match status" value="1"/>
</dbReference>
<keyword evidence="8" id="KW-1185">Reference proteome</keyword>
<dbReference type="Gene3D" id="3.40.50.300">
    <property type="entry name" value="P-loop containing nucleotide triphosphate hydrolases"/>
    <property type="match status" value="1"/>
</dbReference>
<accession>A0AAQ4F0P8</accession>
<dbReference type="GO" id="GO:0003924">
    <property type="term" value="F:GTPase activity"/>
    <property type="evidence" value="ECO:0007669"/>
    <property type="project" value="InterPro"/>
</dbReference>
<dbReference type="InterPro" id="IPR036543">
    <property type="entry name" value="Guanylate-bd_C_sf"/>
</dbReference>
<dbReference type="InterPro" id="IPR027417">
    <property type="entry name" value="P-loop_NTPase"/>
</dbReference>
<comment type="caution">
    <text evidence="7">The sequence shown here is derived from an EMBL/GenBank/DDBJ whole genome shotgun (WGS) entry which is preliminary data.</text>
</comment>
<dbReference type="GO" id="GO:0005525">
    <property type="term" value="F:GTP binding"/>
    <property type="evidence" value="ECO:0007669"/>
    <property type="project" value="UniProtKB-KW"/>
</dbReference>
<dbReference type="PANTHER" id="PTHR10751">
    <property type="entry name" value="GUANYLATE BINDING PROTEIN"/>
    <property type="match status" value="1"/>
</dbReference>
<dbReference type="EMBL" id="JARKHS020008751">
    <property type="protein sequence ID" value="KAK8780521.1"/>
    <property type="molecule type" value="Genomic_DNA"/>
</dbReference>
<protein>
    <recommendedName>
        <fullName evidence="6">GB1/RHD3-type G domain-containing protein</fullName>
    </recommendedName>
</protein>
<feature type="domain" description="GB1/RHD3-type G" evidence="6">
    <location>
        <begin position="1"/>
        <end position="153"/>
    </location>
</feature>
<evidence type="ECO:0000256" key="3">
    <source>
        <dbReference type="ARBA" id="ARBA00023134"/>
    </source>
</evidence>
<evidence type="ECO:0000256" key="5">
    <source>
        <dbReference type="SAM" id="MobiDB-lite"/>
    </source>
</evidence>
<keyword evidence="3" id="KW-0342">GTP-binding</keyword>
<evidence type="ECO:0000256" key="2">
    <source>
        <dbReference type="ARBA" id="ARBA00022801"/>
    </source>
</evidence>
<dbReference type="Gene3D" id="1.20.58.420">
    <property type="entry name" value="AHSP"/>
    <property type="match status" value="1"/>
</dbReference>
<name>A0AAQ4F0P8_AMBAM</name>
<gene>
    <name evidence="7" type="ORF">V5799_018139</name>
</gene>
<dbReference type="SUPFAM" id="SSF52540">
    <property type="entry name" value="P-loop containing nucleoside triphosphate hydrolases"/>
    <property type="match status" value="1"/>
</dbReference>
<keyword evidence="2" id="KW-0378">Hydrolase</keyword>
<dbReference type="SUPFAM" id="SSF48340">
    <property type="entry name" value="Interferon-induced guanylate-binding protein 1 (GBP1), C-terminal domain"/>
    <property type="match status" value="1"/>
</dbReference>
<feature type="compositionally biased region" description="Basic and acidic residues" evidence="5">
    <location>
        <begin position="292"/>
        <end position="328"/>
    </location>
</feature>
<dbReference type="Proteomes" id="UP001321473">
    <property type="component" value="Unassembled WGS sequence"/>
</dbReference>